<proteinExistence type="predicted"/>
<dbReference type="Proteomes" id="UP000502996">
    <property type="component" value="Chromosome"/>
</dbReference>
<accession>A0A6G6W9Z8</accession>
<dbReference type="PANTHER" id="PTHR37017">
    <property type="entry name" value="AB HYDROLASE-1 DOMAIN-CONTAINING PROTEIN-RELATED"/>
    <property type="match status" value="1"/>
</dbReference>
<dbReference type="GO" id="GO:0016787">
    <property type="term" value="F:hydrolase activity"/>
    <property type="evidence" value="ECO:0007669"/>
    <property type="project" value="UniProtKB-KW"/>
</dbReference>
<feature type="signal peptide" evidence="1">
    <location>
        <begin position="1"/>
        <end position="29"/>
    </location>
</feature>
<evidence type="ECO:0000259" key="2">
    <source>
        <dbReference type="Pfam" id="PF12697"/>
    </source>
</evidence>
<dbReference type="InterPro" id="IPR052897">
    <property type="entry name" value="Sec-Metab_Biosynth_Hydrolase"/>
</dbReference>
<keyword evidence="4" id="KW-1185">Reference proteome</keyword>
<dbReference type="Gene3D" id="3.40.50.1820">
    <property type="entry name" value="alpha/beta hydrolase"/>
    <property type="match status" value="1"/>
</dbReference>
<organism evidence="3 4">
    <name type="scientific">Nocardioides anomalus</name>
    <dbReference type="NCBI Taxonomy" id="2712223"/>
    <lineage>
        <taxon>Bacteria</taxon>
        <taxon>Bacillati</taxon>
        <taxon>Actinomycetota</taxon>
        <taxon>Actinomycetes</taxon>
        <taxon>Propionibacteriales</taxon>
        <taxon>Nocardioidaceae</taxon>
        <taxon>Nocardioides</taxon>
    </lineage>
</organism>
<keyword evidence="1" id="KW-0732">Signal</keyword>
<evidence type="ECO:0000313" key="3">
    <source>
        <dbReference type="EMBL" id="QIG42052.1"/>
    </source>
</evidence>
<dbReference type="InterPro" id="IPR029058">
    <property type="entry name" value="AB_hydrolase_fold"/>
</dbReference>
<dbReference type="SUPFAM" id="SSF53474">
    <property type="entry name" value="alpha/beta-Hydrolases"/>
    <property type="match status" value="1"/>
</dbReference>
<dbReference type="AlphaFoldDB" id="A0A6G6W9Z8"/>
<gene>
    <name evidence="3" type="ORF">G5V58_04045</name>
</gene>
<sequence>MTPTARAAHRSRRRRRLRAALLLGSVALASVVTPDPAGATGASHHSDTATRRPTIVLVHGAWADASSWSGVVRGLQADGYRVLAPADPLRSLASDAADLSRLVDAIGGPVVLVGHSYGAAVITNAATGDPDVQALVYVNGSVPARGQTVAELAGPDSALSVTDPTTIFDFVPGSVPPGPASDVYLKRSTFLASFATGLRHRTASVLWATQRPITLGALNEPSGPPAWESIPSWYLVGTRDRVIPPTAQRAMARSAGSTVATFRAGHLGLITDPGPVVRTIEAAVRATD</sequence>
<evidence type="ECO:0000256" key="1">
    <source>
        <dbReference type="SAM" id="SignalP"/>
    </source>
</evidence>
<dbReference type="Pfam" id="PF12697">
    <property type="entry name" value="Abhydrolase_6"/>
    <property type="match status" value="1"/>
</dbReference>
<name>A0A6G6W9Z8_9ACTN</name>
<dbReference type="PANTHER" id="PTHR37017:SF11">
    <property type="entry name" value="ESTERASE_LIPASE_THIOESTERASE DOMAIN-CONTAINING PROTEIN"/>
    <property type="match status" value="1"/>
</dbReference>
<reference evidence="3 4" key="1">
    <citation type="submission" date="2020-02" db="EMBL/GenBank/DDBJ databases">
        <title>Full genome sequence of Nocardioides sp. R-3366.</title>
        <authorList>
            <person name="Im W.-T."/>
        </authorList>
    </citation>
    <scope>NUCLEOTIDE SEQUENCE [LARGE SCALE GENOMIC DNA]</scope>
    <source>
        <strain evidence="3 4">R-3366</strain>
    </source>
</reference>
<feature type="domain" description="AB hydrolase-1" evidence="2">
    <location>
        <begin position="55"/>
        <end position="278"/>
    </location>
</feature>
<evidence type="ECO:0000313" key="4">
    <source>
        <dbReference type="Proteomes" id="UP000502996"/>
    </source>
</evidence>
<feature type="chain" id="PRO_5039716761" evidence="1">
    <location>
        <begin position="30"/>
        <end position="288"/>
    </location>
</feature>
<dbReference type="InterPro" id="IPR000073">
    <property type="entry name" value="AB_hydrolase_1"/>
</dbReference>
<dbReference type="EMBL" id="CP049257">
    <property type="protein sequence ID" value="QIG42052.1"/>
    <property type="molecule type" value="Genomic_DNA"/>
</dbReference>
<protein>
    <submittedName>
        <fullName evidence="3">Alpha/beta hydrolase</fullName>
    </submittedName>
</protein>
<dbReference type="KEGG" id="nano:G5V58_04045"/>
<keyword evidence="3" id="KW-0378">Hydrolase</keyword>
<dbReference type="RefSeq" id="WP_165228981.1">
    <property type="nucleotide sequence ID" value="NZ_CP049257.1"/>
</dbReference>